<protein>
    <submittedName>
        <fullName evidence="1">Uncharacterized protein</fullName>
    </submittedName>
</protein>
<dbReference type="Proteomes" id="UP001162501">
    <property type="component" value="Chromosome 14"/>
</dbReference>
<gene>
    <name evidence="1" type="ORF">MRATA1EN22A_LOCUS5203</name>
</gene>
<dbReference type="EMBL" id="OX596098">
    <property type="protein sequence ID" value="CAM9629314.1"/>
    <property type="molecule type" value="Genomic_DNA"/>
</dbReference>
<organism evidence="1 2">
    <name type="scientific">Rangifer tarandus platyrhynchus</name>
    <name type="common">Svalbard reindeer</name>
    <dbReference type="NCBI Taxonomy" id="3082113"/>
    <lineage>
        <taxon>Eukaryota</taxon>
        <taxon>Metazoa</taxon>
        <taxon>Chordata</taxon>
        <taxon>Craniata</taxon>
        <taxon>Vertebrata</taxon>
        <taxon>Euteleostomi</taxon>
        <taxon>Mammalia</taxon>
        <taxon>Eutheria</taxon>
        <taxon>Laurasiatheria</taxon>
        <taxon>Artiodactyla</taxon>
        <taxon>Ruminantia</taxon>
        <taxon>Pecora</taxon>
        <taxon>Cervidae</taxon>
        <taxon>Odocoileinae</taxon>
        <taxon>Rangifer</taxon>
    </lineage>
</organism>
<proteinExistence type="predicted"/>
<sequence>MRMRDCRPSGLCPLQRTVHQSSNCNSLRASAGRAGPRLRRRGSGEEAGLCRRDSSSRRCSPGLPGGAA</sequence>
<reference evidence="1" key="2">
    <citation type="submission" date="2025-03" db="EMBL/GenBank/DDBJ databases">
        <authorList>
            <consortium name="ELIXIR-Norway"/>
            <consortium name="Elixir Norway"/>
        </authorList>
    </citation>
    <scope>NUCLEOTIDE SEQUENCE</scope>
</reference>
<reference evidence="1" key="1">
    <citation type="submission" date="2023-05" db="EMBL/GenBank/DDBJ databases">
        <authorList>
            <consortium name="ELIXIR-Norway"/>
        </authorList>
    </citation>
    <scope>NUCLEOTIDE SEQUENCE</scope>
</reference>
<name>A0AC59YEF3_RANTA</name>
<evidence type="ECO:0000313" key="1">
    <source>
        <dbReference type="EMBL" id="CAM9629314.1"/>
    </source>
</evidence>
<feature type="non-terminal residue" evidence="1">
    <location>
        <position position="68"/>
    </location>
</feature>
<accession>A0AC59YEF3</accession>
<evidence type="ECO:0000313" key="2">
    <source>
        <dbReference type="Proteomes" id="UP001162501"/>
    </source>
</evidence>